<accession>A0A4Y2L7V6</accession>
<dbReference type="GO" id="GO:0003676">
    <property type="term" value="F:nucleic acid binding"/>
    <property type="evidence" value="ECO:0007669"/>
    <property type="project" value="InterPro"/>
</dbReference>
<gene>
    <name evidence="1" type="ORF">AVEN_133614_1</name>
</gene>
<dbReference type="Proteomes" id="UP000499080">
    <property type="component" value="Unassembled WGS sequence"/>
</dbReference>
<sequence>MGLREAIIRASQGNEITKIWTESLTSAMAVLDPYTPHQSVRDIQSLLTQNRNILVRWRKSHVGYRRNKETDTLAKNAIREGVVVKALKSRCEVKQDIQELFFLNGKIFGIMEILDVLFIKCSKQFT</sequence>
<reference evidence="1 2" key="1">
    <citation type="journal article" date="2019" name="Sci. Rep.">
        <title>Orb-weaving spider Araneus ventricosus genome elucidates the spidroin gene catalogue.</title>
        <authorList>
            <person name="Kono N."/>
            <person name="Nakamura H."/>
            <person name="Ohtoshi R."/>
            <person name="Moran D.A.P."/>
            <person name="Shinohara A."/>
            <person name="Yoshida Y."/>
            <person name="Fujiwara M."/>
            <person name="Mori M."/>
            <person name="Tomita M."/>
            <person name="Arakawa K."/>
        </authorList>
    </citation>
    <scope>NUCLEOTIDE SEQUENCE [LARGE SCALE GENOMIC DNA]</scope>
</reference>
<dbReference type="SUPFAM" id="SSF53098">
    <property type="entry name" value="Ribonuclease H-like"/>
    <property type="match status" value="1"/>
</dbReference>
<dbReference type="Gene3D" id="3.30.420.10">
    <property type="entry name" value="Ribonuclease H-like superfamily/Ribonuclease H"/>
    <property type="match status" value="1"/>
</dbReference>
<keyword evidence="2" id="KW-1185">Reference proteome</keyword>
<evidence type="ECO:0000313" key="1">
    <source>
        <dbReference type="EMBL" id="GBN09897.1"/>
    </source>
</evidence>
<protein>
    <submittedName>
        <fullName evidence="1">Uncharacterized protein</fullName>
    </submittedName>
</protein>
<dbReference type="AlphaFoldDB" id="A0A4Y2L7V6"/>
<dbReference type="InterPro" id="IPR036397">
    <property type="entry name" value="RNaseH_sf"/>
</dbReference>
<evidence type="ECO:0000313" key="2">
    <source>
        <dbReference type="Proteomes" id="UP000499080"/>
    </source>
</evidence>
<proteinExistence type="predicted"/>
<organism evidence="1 2">
    <name type="scientific">Araneus ventricosus</name>
    <name type="common">Orbweaver spider</name>
    <name type="synonym">Epeira ventricosa</name>
    <dbReference type="NCBI Taxonomy" id="182803"/>
    <lineage>
        <taxon>Eukaryota</taxon>
        <taxon>Metazoa</taxon>
        <taxon>Ecdysozoa</taxon>
        <taxon>Arthropoda</taxon>
        <taxon>Chelicerata</taxon>
        <taxon>Arachnida</taxon>
        <taxon>Araneae</taxon>
        <taxon>Araneomorphae</taxon>
        <taxon>Entelegynae</taxon>
        <taxon>Araneoidea</taxon>
        <taxon>Araneidae</taxon>
        <taxon>Araneus</taxon>
    </lineage>
</organism>
<comment type="caution">
    <text evidence="1">The sequence shown here is derived from an EMBL/GenBank/DDBJ whole genome shotgun (WGS) entry which is preliminary data.</text>
</comment>
<dbReference type="EMBL" id="BGPR01117417">
    <property type="protein sequence ID" value="GBN09897.1"/>
    <property type="molecule type" value="Genomic_DNA"/>
</dbReference>
<dbReference type="InterPro" id="IPR012337">
    <property type="entry name" value="RNaseH-like_sf"/>
</dbReference>
<name>A0A4Y2L7V6_ARAVE</name>
<dbReference type="OrthoDB" id="6437659at2759"/>